<dbReference type="PANTHER" id="PTHR45913">
    <property type="entry name" value="EPM2A-INTERACTING PROTEIN 1"/>
    <property type="match status" value="1"/>
</dbReference>
<dbReference type="PANTHER" id="PTHR45913:SF19">
    <property type="entry name" value="LOW QUALITY PROTEIN: ZINC FINGER BED DOMAIN-CONTAINING PROTEIN 5-LIKE"/>
    <property type="match status" value="1"/>
</dbReference>
<proteinExistence type="predicted"/>
<accession>A0A3B3SPJ2</accession>
<sequence>MDKFVIHKSKNVEEIVDSLPESSKPCTSTPSDQSRKRWKYQEEFIKYGFTCCTVDNVDFPQCVICSEVLFHESMKPGKMQRHLETKHPLFIEKSTDFFRRKEKELQGQKHMIAQQVAYLIAQNKKPHTIRETLIKPSVVAVCRAMHARRVHDIANDIKSQLIERINRKKYALQVNESTDVSNTAQLLAFIKYTFDGKLHEDMLFCSALEGTCMGSDIFTKLDTKIKEMGLSWDNCVGVCTDGAGAMVGKNKGLKAKVLEVAPHVKFTHCIIHHESLASKALDSELNSVLKCAIKIVNHIKSRPVNSRLLATLCNEMASQHKLSRGKALGRLYELREEVYSFLNDSQFEFATCLKDPAWLSKLAYLAFNAFMKKLERWAERIEQGNVEMFPELEDHLEENGLSLRSLKELITGHLHSLLEQFKKYFPKETQPELYDWIRQPFSESITHLPTNLEDALQELSSDRTLKTLFSNSTMPEFWIAVADEYTELSHAAMDVLL</sequence>
<protein>
    <submittedName>
        <fullName evidence="1">Uncharacterized protein</fullName>
    </submittedName>
</protein>
<dbReference type="SUPFAM" id="SSF53098">
    <property type="entry name" value="Ribonuclease H-like"/>
    <property type="match status" value="1"/>
</dbReference>
<dbReference type="STRING" id="1676925.ENSPKIP00000031976"/>
<dbReference type="Proteomes" id="UP000261540">
    <property type="component" value="Unplaced"/>
</dbReference>
<reference evidence="1" key="2">
    <citation type="submission" date="2025-09" db="UniProtKB">
        <authorList>
            <consortium name="Ensembl"/>
        </authorList>
    </citation>
    <scope>IDENTIFICATION</scope>
</reference>
<evidence type="ECO:0000313" key="2">
    <source>
        <dbReference type="Proteomes" id="UP000261540"/>
    </source>
</evidence>
<dbReference type="InterPro" id="IPR012337">
    <property type="entry name" value="RNaseH-like_sf"/>
</dbReference>
<dbReference type="Ensembl" id="ENSPKIT00000012834.1">
    <property type="protein sequence ID" value="ENSPKIP00000031976.1"/>
    <property type="gene ID" value="ENSPKIG00000012164.1"/>
</dbReference>
<dbReference type="GeneTree" id="ENSGT00940000160436"/>
<dbReference type="AlphaFoldDB" id="A0A3B3SPJ2"/>
<evidence type="ECO:0000313" key="1">
    <source>
        <dbReference type="Ensembl" id="ENSPKIP00000031976.1"/>
    </source>
</evidence>
<organism evidence="1 2">
    <name type="scientific">Paramormyrops kingsleyae</name>
    <dbReference type="NCBI Taxonomy" id="1676925"/>
    <lineage>
        <taxon>Eukaryota</taxon>
        <taxon>Metazoa</taxon>
        <taxon>Chordata</taxon>
        <taxon>Craniata</taxon>
        <taxon>Vertebrata</taxon>
        <taxon>Euteleostomi</taxon>
        <taxon>Actinopterygii</taxon>
        <taxon>Neopterygii</taxon>
        <taxon>Teleostei</taxon>
        <taxon>Osteoglossocephala</taxon>
        <taxon>Osteoglossomorpha</taxon>
        <taxon>Osteoglossiformes</taxon>
        <taxon>Mormyridae</taxon>
        <taxon>Paramormyrops</taxon>
    </lineage>
</organism>
<name>A0A3B3SPJ2_9TELE</name>
<keyword evidence="2" id="KW-1185">Reference proteome</keyword>
<reference evidence="1" key="1">
    <citation type="submission" date="2025-08" db="UniProtKB">
        <authorList>
            <consortium name="Ensembl"/>
        </authorList>
    </citation>
    <scope>IDENTIFICATION</scope>
</reference>